<dbReference type="Proteomes" id="UP000521017">
    <property type="component" value="Unassembled WGS sequence"/>
</dbReference>
<protein>
    <submittedName>
        <fullName evidence="1">Uncharacterized protein</fullName>
    </submittedName>
</protein>
<evidence type="ECO:0000313" key="2">
    <source>
        <dbReference type="Proteomes" id="UP000521017"/>
    </source>
</evidence>
<dbReference type="RefSeq" id="WP_184628729.1">
    <property type="nucleotide sequence ID" value="NZ_JACHCC010000014.1"/>
</dbReference>
<dbReference type="AlphaFoldDB" id="A0A7X0J7M6"/>
<reference evidence="1 2" key="1">
    <citation type="submission" date="2020-08" db="EMBL/GenBank/DDBJ databases">
        <title>Genomic Encyclopedia of Type Strains, Phase IV (KMG-V): Genome sequencing to study the core and pangenomes of soil and plant-associated prokaryotes.</title>
        <authorList>
            <person name="Whitman W."/>
        </authorList>
    </citation>
    <scope>NUCLEOTIDE SEQUENCE [LARGE SCALE GENOMIC DNA]</scope>
    <source>
        <strain evidence="1 2">M2T3</strain>
    </source>
</reference>
<comment type="caution">
    <text evidence="1">The sequence shown here is derived from an EMBL/GenBank/DDBJ whole genome shotgun (WGS) entry which is preliminary data.</text>
</comment>
<name>A0A7X0J7M6_9SPHI</name>
<gene>
    <name evidence="1" type="ORF">HDF25_004661</name>
</gene>
<organism evidence="1 2">
    <name type="scientific">Pedobacter cryoconitis</name>
    <dbReference type="NCBI Taxonomy" id="188932"/>
    <lineage>
        <taxon>Bacteria</taxon>
        <taxon>Pseudomonadati</taxon>
        <taxon>Bacteroidota</taxon>
        <taxon>Sphingobacteriia</taxon>
        <taxon>Sphingobacteriales</taxon>
        <taxon>Sphingobacteriaceae</taxon>
        <taxon>Pedobacter</taxon>
    </lineage>
</organism>
<dbReference type="EMBL" id="JACHCC010000014">
    <property type="protein sequence ID" value="MBB6502478.1"/>
    <property type="molecule type" value="Genomic_DNA"/>
</dbReference>
<evidence type="ECO:0000313" key="1">
    <source>
        <dbReference type="EMBL" id="MBB6502478.1"/>
    </source>
</evidence>
<proteinExistence type="predicted"/>
<accession>A0A7X0J7M6</accession>
<sequence>MMVNKLLNTKAGKWEPVLQETKIKVKGTVTTNKDQTTKNRVNRRIWVNEVEILPEMGFILRPFYECKFDWGKSAQNGSFITALSVCLAVFPTERLAENFYVRFQEEFVMKFPAGDFELNIDLNRFLKRYKGRSAPDLYSRFCFSAISSSREILLYKDPVSGLITANLAENYALHSGAIPDVKVRKLNERKQKLLFRLFAKGNHIIQGYEFQEIMPRVEDMMNRFYWRSIEKMITKQYSEKFTE</sequence>